<proteinExistence type="predicted"/>
<gene>
    <name evidence="1" type="ORF">C3F09_03570</name>
</gene>
<comment type="caution">
    <text evidence="1">The sequence shown here is derived from an EMBL/GenBank/DDBJ whole genome shotgun (WGS) entry which is preliminary data.</text>
</comment>
<organism evidence="1 2">
    <name type="scientific">candidate division GN15 bacterium</name>
    <dbReference type="NCBI Taxonomy" id="2072418"/>
    <lineage>
        <taxon>Bacteria</taxon>
        <taxon>candidate division GN15</taxon>
    </lineage>
</organism>
<dbReference type="Proteomes" id="UP000250918">
    <property type="component" value="Unassembled WGS sequence"/>
</dbReference>
<sequence>MGNHYLATCFGGSGAIRFDKLRQFSVLNADMPKITIPALVVLMLVLVWCQVSADPVMNSNDFWNKRGYFAGNLGFIGTGKFRMDGHNINTQPGFTFGVKFDIRWFDHVYWGVSADVHRLYVQDTGQYFLDLCLNVKRFYFGRSSQVGFRPGIGIGFGHLTQFRNVASTEYLMTRVTLEIIFFSETRVGWIVEVGLIGAPTGGNRETSINYGPVPLFRVGAMF</sequence>
<evidence type="ECO:0008006" key="3">
    <source>
        <dbReference type="Google" id="ProtNLM"/>
    </source>
</evidence>
<reference evidence="1 2" key="1">
    <citation type="journal article" date="2018" name="ISME J.">
        <title>A methanotrophic archaeon couples anaerobic oxidation of methane to Fe(III) reduction.</title>
        <authorList>
            <person name="Cai C."/>
            <person name="Leu A.O."/>
            <person name="Xie G.J."/>
            <person name="Guo J."/>
            <person name="Feng Y."/>
            <person name="Zhao J.X."/>
            <person name="Tyson G.W."/>
            <person name="Yuan Z."/>
            <person name="Hu S."/>
        </authorList>
    </citation>
    <scope>NUCLEOTIDE SEQUENCE [LARGE SCALE GENOMIC DNA]</scope>
    <source>
        <strain evidence="1">FeB_12</strain>
    </source>
</reference>
<protein>
    <recommendedName>
        <fullName evidence="3">Outer membrane protein beta-barrel domain-containing protein</fullName>
    </recommendedName>
</protein>
<accession>A0A855X4J5</accession>
<evidence type="ECO:0000313" key="1">
    <source>
        <dbReference type="EMBL" id="PWB74779.1"/>
    </source>
</evidence>
<dbReference type="EMBL" id="PQAP01000023">
    <property type="protein sequence ID" value="PWB74779.1"/>
    <property type="molecule type" value="Genomic_DNA"/>
</dbReference>
<name>A0A855X4J5_9BACT</name>
<evidence type="ECO:0000313" key="2">
    <source>
        <dbReference type="Proteomes" id="UP000250918"/>
    </source>
</evidence>
<dbReference type="AlphaFoldDB" id="A0A855X4J5"/>